<feature type="domain" description="Retrotransposon gag" evidence="2">
    <location>
        <begin position="12"/>
        <end position="106"/>
    </location>
</feature>
<evidence type="ECO:0000256" key="1">
    <source>
        <dbReference type="SAM" id="MobiDB-lite"/>
    </source>
</evidence>
<proteinExistence type="predicted"/>
<name>A0A7J6HTU1_CANSA</name>
<evidence type="ECO:0000313" key="3">
    <source>
        <dbReference type="EMBL" id="KAF4398301.1"/>
    </source>
</evidence>
<evidence type="ECO:0000313" key="4">
    <source>
        <dbReference type="Proteomes" id="UP000583929"/>
    </source>
</evidence>
<dbReference type="Pfam" id="PF03732">
    <property type="entry name" value="Retrotrans_gag"/>
    <property type="match status" value="1"/>
</dbReference>
<dbReference type="EMBL" id="JAATIQ010000027">
    <property type="protein sequence ID" value="KAF4398301.1"/>
    <property type="molecule type" value="Genomic_DNA"/>
</dbReference>
<feature type="region of interest" description="Disordered" evidence="1">
    <location>
        <begin position="145"/>
        <end position="204"/>
    </location>
</feature>
<protein>
    <recommendedName>
        <fullName evidence="2">Retrotransposon gag domain-containing protein</fullName>
    </recommendedName>
</protein>
<dbReference type="Proteomes" id="UP000583929">
    <property type="component" value="Unassembled WGS sequence"/>
</dbReference>
<dbReference type="AlphaFoldDB" id="A0A7J6HTU1"/>
<feature type="compositionally biased region" description="Polar residues" evidence="1">
    <location>
        <begin position="190"/>
        <end position="203"/>
    </location>
</feature>
<gene>
    <name evidence="3" type="ORF">G4B88_007580</name>
</gene>
<evidence type="ECO:0000259" key="2">
    <source>
        <dbReference type="Pfam" id="PF03732"/>
    </source>
</evidence>
<organism evidence="3 4">
    <name type="scientific">Cannabis sativa</name>
    <name type="common">Hemp</name>
    <name type="synonym">Marijuana</name>
    <dbReference type="NCBI Taxonomy" id="3483"/>
    <lineage>
        <taxon>Eukaryota</taxon>
        <taxon>Viridiplantae</taxon>
        <taxon>Streptophyta</taxon>
        <taxon>Embryophyta</taxon>
        <taxon>Tracheophyta</taxon>
        <taxon>Spermatophyta</taxon>
        <taxon>Magnoliopsida</taxon>
        <taxon>eudicotyledons</taxon>
        <taxon>Gunneridae</taxon>
        <taxon>Pentapetalae</taxon>
        <taxon>rosids</taxon>
        <taxon>fabids</taxon>
        <taxon>Rosales</taxon>
        <taxon>Cannabaceae</taxon>
        <taxon>Cannabis</taxon>
    </lineage>
</organism>
<reference evidence="3 4" key="1">
    <citation type="journal article" date="2020" name="bioRxiv">
        <title>Sequence and annotation of 42 cannabis genomes reveals extensive copy number variation in cannabinoid synthesis and pathogen resistance genes.</title>
        <authorList>
            <person name="Mckernan K.J."/>
            <person name="Helbert Y."/>
            <person name="Kane L.T."/>
            <person name="Ebling H."/>
            <person name="Zhang L."/>
            <person name="Liu B."/>
            <person name="Eaton Z."/>
            <person name="Mclaughlin S."/>
            <person name="Kingan S."/>
            <person name="Baybayan P."/>
            <person name="Concepcion G."/>
            <person name="Jordan M."/>
            <person name="Riva A."/>
            <person name="Barbazuk W."/>
            <person name="Harkins T."/>
        </authorList>
    </citation>
    <scope>NUCLEOTIDE SEQUENCE [LARGE SCALE GENOMIC DNA]</scope>
    <source>
        <strain evidence="4">cv. Jamaican Lion 4</strain>
        <tissue evidence="3">Leaf</tissue>
    </source>
</reference>
<keyword evidence="4" id="KW-1185">Reference proteome</keyword>
<dbReference type="InterPro" id="IPR005162">
    <property type="entry name" value="Retrotrans_gag_dom"/>
</dbReference>
<accession>A0A7J6HTU1</accession>
<comment type="caution">
    <text evidence="3">The sequence shown here is derived from an EMBL/GenBank/DDBJ whole genome shotgun (WGS) entry which is preliminary data.</text>
</comment>
<sequence>MGITGNDRVVCATFQFQEDALVRWDMVSMIQDVTTMTWEKFHELFNAKYYNEAVRSAKRKEFTHLTQNENMSVTEYTTQFDRLARLASGILPTDFSKKEKSLDGLNVKIRHDLMITTDDKTTYDEMVEKALRAEGAVGCMSKSVRTPVSCGAPTPPASGFSRGGSGSAMDKKRKTSTASGGSRQTRRFWGNQSRGGRQGSAETRFSYPEYPSCKRNHLGMDFLSKYSASIHCKRKMVIFQSESEEPFVFVGSVWGSRIPE</sequence>